<keyword evidence="2" id="KW-1185">Reference proteome</keyword>
<dbReference type="AlphaFoldDB" id="A0A4R0XH76"/>
<evidence type="ECO:0000313" key="1">
    <source>
        <dbReference type="EMBL" id="TCG08592.1"/>
    </source>
</evidence>
<dbReference type="Proteomes" id="UP000294200">
    <property type="component" value="Unassembled WGS sequence"/>
</dbReference>
<reference evidence="1 2" key="1">
    <citation type="submission" date="2017-02" db="EMBL/GenBank/DDBJ databases">
        <title>Paraburkholderia sophoroidis sp. nov. and Paraburkholderia steynii sp. nov. rhizobial symbionts of the fynbos legume Hypocalyptus sophoroides.</title>
        <authorList>
            <person name="Steenkamp E.T."/>
            <person name="Beukes C.W."/>
            <person name="Van Zyl E."/>
            <person name="Avontuur J."/>
            <person name="Chan W.Y."/>
            <person name="Hassen A."/>
            <person name="Palmer M."/>
            <person name="Mthombeni L."/>
            <person name="Phalane F."/>
            <person name="Sereme K."/>
            <person name="Venter S.N."/>
        </authorList>
    </citation>
    <scope>NUCLEOTIDE SEQUENCE [LARGE SCALE GENOMIC DNA]</scope>
    <source>
        <strain evidence="1 2">HC1.1ba</strain>
    </source>
</reference>
<accession>A0A4R0XH76</accession>
<evidence type="ECO:0000313" key="2">
    <source>
        <dbReference type="Proteomes" id="UP000294200"/>
    </source>
</evidence>
<sequence>MNSGTSLIGQTLPAFMVGYSLDHTYRVVIGIRASNADAACAIARAAFDAGTLWDDTPDMPLLYDDYEELDGQAVEFDATPIATWPTADVSVRAVKLHAAAHQLLAFARLADSRLPLPAAIEAWHPDALVPMTVTARQARELHVLLGGLHAC</sequence>
<dbReference type="EMBL" id="MWML01000030">
    <property type="protein sequence ID" value="TCG08592.1"/>
    <property type="molecule type" value="Genomic_DNA"/>
</dbReference>
<comment type="caution">
    <text evidence="1">The sequence shown here is derived from an EMBL/GenBank/DDBJ whole genome shotgun (WGS) entry which is preliminary data.</text>
</comment>
<name>A0A4R0XH76_9BURK</name>
<proteinExistence type="predicted"/>
<protein>
    <submittedName>
        <fullName evidence="1">Uncharacterized protein</fullName>
    </submittedName>
</protein>
<organism evidence="1 2">
    <name type="scientific">Paraburkholderia steynii</name>
    <dbReference type="NCBI Taxonomy" id="1245441"/>
    <lineage>
        <taxon>Bacteria</taxon>
        <taxon>Pseudomonadati</taxon>
        <taxon>Pseudomonadota</taxon>
        <taxon>Betaproteobacteria</taxon>
        <taxon>Burkholderiales</taxon>
        <taxon>Burkholderiaceae</taxon>
        <taxon>Paraburkholderia</taxon>
    </lineage>
</organism>
<gene>
    <name evidence="1" type="ORF">BZM27_11000</name>
</gene>